<dbReference type="AlphaFoldDB" id="A0A5S5C4P2"/>
<dbReference type="Gene3D" id="3.40.50.150">
    <property type="entry name" value="Vaccinia Virus protein VP39"/>
    <property type="match status" value="1"/>
</dbReference>
<reference evidence="2 3" key="1">
    <citation type="submission" date="2019-07" db="EMBL/GenBank/DDBJ databases">
        <title>Genomic Encyclopedia of Archaeal and Bacterial Type Strains, Phase II (KMG-II): from individual species to whole genera.</title>
        <authorList>
            <person name="Goeker M."/>
        </authorList>
    </citation>
    <scope>NUCLEOTIDE SEQUENCE [LARGE SCALE GENOMIC DNA]</scope>
    <source>
        <strain evidence="2 3">DSM 17527</strain>
    </source>
</reference>
<keyword evidence="2" id="KW-0489">Methyltransferase</keyword>
<evidence type="ECO:0000259" key="1">
    <source>
        <dbReference type="Pfam" id="PF13649"/>
    </source>
</evidence>
<dbReference type="Proteomes" id="UP000324376">
    <property type="component" value="Unassembled WGS sequence"/>
</dbReference>
<keyword evidence="2" id="KW-0808">Transferase</keyword>
<dbReference type="SUPFAM" id="SSF53335">
    <property type="entry name" value="S-adenosyl-L-methionine-dependent methyltransferases"/>
    <property type="match status" value="1"/>
</dbReference>
<dbReference type="InterPro" id="IPR029063">
    <property type="entry name" value="SAM-dependent_MTases_sf"/>
</dbReference>
<keyword evidence="3" id="KW-1185">Reference proteome</keyword>
<proteinExistence type="predicted"/>
<dbReference type="GO" id="GO:0008168">
    <property type="term" value="F:methyltransferase activity"/>
    <property type="evidence" value="ECO:0007669"/>
    <property type="project" value="UniProtKB-KW"/>
</dbReference>
<protein>
    <submittedName>
        <fullName evidence="2">Methyltransferase family protein</fullName>
    </submittedName>
</protein>
<dbReference type="EMBL" id="VNHU01000004">
    <property type="protein sequence ID" value="TYP74395.1"/>
    <property type="molecule type" value="Genomic_DNA"/>
</dbReference>
<comment type="caution">
    <text evidence="2">The sequence shown here is derived from an EMBL/GenBank/DDBJ whole genome shotgun (WGS) entry which is preliminary data.</text>
</comment>
<evidence type="ECO:0000313" key="2">
    <source>
        <dbReference type="EMBL" id="TYP74395.1"/>
    </source>
</evidence>
<dbReference type="InterPro" id="IPR041698">
    <property type="entry name" value="Methyltransf_25"/>
</dbReference>
<sequence length="133" mass="15196">MHDNWTKKWDDRYEQEAYAYGVAPNVFLKDQLPKLKPGVILFGAEGEGRNAVYTSKLGWDVKAFDISEQGRKKALQLAEESRVTIDYQVGLLPQLDFQNASFDAIALFYAHFPPKIKSGYHKILDKKLKRGGF</sequence>
<name>A0A5S5C4P2_9FLAO</name>
<organism evidence="2 3">
    <name type="scientific">Aquimarina intermedia</name>
    <dbReference type="NCBI Taxonomy" id="350814"/>
    <lineage>
        <taxon>Bacteria</taxon>
        <taxon>Pseudomonadati</taxon>
        <taxon>Bacteroidota</taxon>
        <taxon>Flavobacteriia</taxon>
        <taxon>Flavobacteriales</taxon>
        <taxon>Flavobacteriaceae</taxon>
        <taxon>Aquimarina</taxon>
    </lineage>
</organism>
<dbReference type="Pfam" id="PF13649">
    <property type="entry name" value="Methyltransf_25"/>
    <property type="match status" value="1"/>
</dbReference>
<dbReference type="RefSeq" id="WP_317130859.1">
    <property type="nucleotide sequence ID" value="NZ_VNHU01000004.1"/>
</dbReference>
<feature type="domain" description="Methyltransferase" evidence="1">
    <location>
        <begin position="45"/>
        <end position="132"/>
    </location>
</feature>
<accession>A0A5S5C4P2</accession>
<dbReference type="GO" id="GO:0032259">
    <property type="term" value="P:methylation"/>
    <property type="evidence" value="ECO:0007669"/>
    <property type="project" value="UniProtKB-KW"/>
</dbReference>
<gene>
    <name evidence="2" type="ORF">BD809_104215</name>
</gene>
<evidence type="ECO:0000313" key="3">
    <source>
        <dbReference type="Proteomes" id="UP000324376"/>
    </source>
</evidence>